<dbReference type="AlphaFoldDB" id="A0A7J5BMV8"/>
<keyword evidence="3" id="KW-1185">Reference proteome</keyword>
<name>A0A7J5BMV8_9MICO</name>
<reference evidence="2 3" key="1">
    <citation type="submission" date="2019-09" db="EMBL/GenBank/DDBJ databases">
        <title>Phylogeny of genus Pseudoclavibacter and closely related genus.</title>
        <authorList>
            <person name="Li Y."/>
        </authorList>
    </citation>
    <scope>NUCLEOTIDE SEQUENCE [LARGE SCALE GENOMIC DNA]</scope>
    <source>
        <strain evidence="2 3">DSM 23821</strain>
    </source>
</reference>
<proteinExistence type="predicted"/>
<gene>
    <name evidence="2" type="ORF">F8O01_15940</name>
</gene>
<dbReference type="EMBL" id="WBJZ01000026">
    <property type="protein sequence ID" value="KAB1652973.1"/>
    <property type="molecule type" value="Genomic_DNA"/>
</dbReference>
<organism evidence="2 3">
    <name type="scientific">Pseudoclavibacter chungangensis</name>
    <dbReference type="NCBI Taxonomy" id="587635"/>
    <lineage>
        <taxon>Bacteria</taxon>
        <taxon>Bacillati</taxon>
        <taxon>Actinomycetota</taxon>
        <taxon>Actinomycetes</taxon>
        <taxon>Micrococcales</taxon>
        <taxon>Microbacteriaceae</taxon>
        <taxon>Pseudoclavibacter</taxon>
    </lineage>
</organism>
<evidence type="ECO:0000313" key="2">
    <source>
        <dbReference type="EMBL" id="KAB1652973.1"/>
    </source>
</evidence>
<sequence length="62" mass="6282">MNDHELVGTAAAAAVARPAAGGDARRGASSWSSSLPLVDISLTVLDTDTNPVPGPGRIVRGW</sequence>
<dbReference type="RefSeq" id="WP_377700771.1">
    <property type="nucleotide sequence ID" value="NZ_JBHTKD010000025.1"/>
</dbReference>
<evidence type="ECO:0000313" key="3">
    <source>
        <dbReference type="Proteomes" id="UP000467240"/>
    </source>
</evidence>
<accession>A0A7J5BMV8</accession>
<evidence type="ECO:0000256" key="1">
    <source>
        <dbReference type="SAM" id="MobiDB-lite"/>
    </source>
</evidence>
<comment type="caution">
    <text evidence="2">The sequence shown here is derived from an EMBL/GenBank/DDBJ whole genome shotgun (WGS) entry which is preliminary data.</text>
</comment>
<protein>
    <submittedName>
        <fullName evidence="2">Uncharacterized protein</fullName>
    </submittedName>
</protein>
<feature type="region of interest" description="Disordered" evidence="1">
    <location>
        <begin position="13"/>
        <end position="32"/>
    </location>
</feature>
<dbReference type="Proteomes" id="UP000467240">
    <property type="component" value="Unassembled WGS sequence"/>
</dbReference>